<dbReference type="SMART" id="SM00028">
    <property type="entry name" value="TPR"/>
    <property type="match status" value="16"/>
</dbReference>
<dbReference type="InterPro" id="IPR019734">
    <property type="entry name" value="TPR_rpt"/>
</dbReference>
<dbReference type="PANTHER" id="PTHR44858:SF1">
    <property type="entry name" value="UDP-N-ACETYLGLUCOSAMINE--PEPTIDE N-ACETYLGLUCOSAMINYLTRANSFERASE SPINDLY-RELATED"/>
    <property type="match status" value="1"/>
</dbReference>
<feature type="repeat" description="TPR" evidence="3">
    <location>
        <begin position="1687"/>
        <end position="1720"/>
    </location>
</feature>
<dbReference type="InterPro" id="IPR011990">
    <property type="entry name" value="TPR-like_helical_dom_sf"/>
</dbReference>
<keyword evidence="2 3" id="KW-0802">TPR repeat</keyword>
<evidence type="ECO:0000256" key="3">
    <source>
        <dbReference type="PROSITE-ProRule" id="PRU00339"/>
    </source>
</evidence>
<dbReference type="OrthoDB" id="245563at2759"/>
<name>A0A0G4J5U3_PLABS</name>
<dbReference type="Pfam" id="PF13432">
    <property type="entry name" value="TPR_16"/>
    <property type="match status" value="5"/>
</dbReference>
<proteinExistence type="predicted"/>
<gene>
    <name evidence="5" type="ORF">PBRA_002701</name>
</gene>
<dbReference type="EMBL" id="CDSF01000133">
    <property type="protein sequence ID" value="CEP02734.1"/>
    <property type="molecule type" value="Genomic_DNA"/>
</dbReference>
<evidence type="ECO:0000313" key="6">
    <source>
        <dbReference type="Proteomes" id="UP000039324"/>
    </source>
</evidence>
<feature type="compositionally biased region" description="Pro residues" evidence="4">
    <location>
        <begin position="29"/>
        <end position="42"/>
    </location>
</feature>
<evidence type="ECO:0000256" key="2">
    <source>
        <dbReference type="ARBA" id="ARBA00022803"/>
    </source>
</evidence>
<dbReference type="PANTHER" id="PTHR44858">
    <property type="entry name" value="TETRATRICOPEPTIDE REPEAT PROTEIN 6"/>
    <property type="match status" value="1"/>
</dbReference>
<evidence type="ECO:0000256" key="4">
    <source>
        <dbReference type="SAM" id="MobiDB-lite"/>
    </source>
</evidence>
<dbReference type="Pfam" id="PF00515">
    <property type="entry name" value="TPR_1"/>
    <property type="match status" value="1"/>
</dbReference>
<evidence type="ECO:0000313" key="5">
    <source>
        <dbReference type="EMBL" id="CEP02734.1"/>
    </source>
</evidence>
<feature type="repeat" description="TPR" evidence="3">
    <location>
        <begin position="1457"/>
        <end position="1490"/>
    </location>
</feature>
<reference evidence="5 6" key="1">
    <citation type="submission" date="2015-02" db="EMBL/GenBank/DDBJ databases">
        <authorList>
            <person name="Chooi Y.-H."/>
        </authorList>
    </citation>
    <scope>NUCLEOTIDE SEQUENCE [LARGE SCALE GENOMIC DNA]</scope>
    <source>
        <strain evidence="5">E3</strain>
    </source>
</reference>
<dbReference type="InterPro" id="IPR050498">
    <property type="entry name" value="Ycf3"/>
</dbReference>
<feature type="compositionally biased region" description="Basic residues" evidence="4">
    <location>
        <begin position="1"/>
        <end position="12"/>
    </location>
</feature>
<dbReference type="STRING" id="37360.A0A0G4J5U3"/>
<keyword evidence="1" id="KW-0677">Repeat</keyword>
<dbReference type="SUPFAM" id="SSF48452">
    <property type="entry name" value="TPR-like"/>
    <property type="match status" value="5"/>
</dbReference>
<dbReference type="Proteomes" id="UP000039324">
    <property type="component" value="Unassembled WGS sequence"/>
</dbReference>
<keyword evidence="6" id="KW-1185">Reference proteome</keyword>
<feature type="region of interest" description="Disordered" evidence="4">
    <location>
        <begin position="1"/>
        <end position="46"/>
    </location>
</feature>
<dbReference type="PROSITE" id="PS50005">
    <property type="entry name" value="TPR"/>
    <property type="match status" value="4"/>
</dbReference>
<evidence type="ECO:0000256" key="1">
    <source>
        <dbReference type="ARBA" id="ARBA00022737"/>
    </source>
</evidence>
<accession>A0A0G4J5U3</accession>
<dbReference type="Gene3D" id="1.25.40.10">
    <property type="entry name" value="Tetratricopeptide repeat domain"/>
    <property type="match status" value="6"/>
</dbReference>
<feature type="repeat" description="TPR" evidence="3">
    <location>
        <begin position="945"/>
        <end position="978"/>
    </location>
</feature>
<feature type="repeat" description="TPR" evidence="3">
    <location>
        <begin position="1355"/>
        <end position="1388"/>
    </location>
</feature>
<organism evidence="5 6">
    <name type="scientific">Plasmodiophora brassicae</name>
    <name type="common">Clubroot disease agent</name>
    <dbReference type="NCBI Taxonomy" id="37360"/>
    <lineage>
        <taxon>Eukaryota</taxon>
        <taxon>Sar</taxon>
        <taxon>Rhizaria</taxon>
        <taxon>Endomyxa</taxon>
        <taxon>Phytomyxea</taxon>
        <taxon>Plasmodiophorida</taxon>
        <taxon>Plasmodiophoridae</taxon>
        <taxon>Plasmodiophora</taxon>
    </lineage>
</organism>
<protein>
    <submittedName>
        <fullName evidence="5">Uncharacterized protein</fullName>
    </submittedName>
</protein>
<sequence>MPSRLHGPHRRVSSSLARPGKHFRGASVPAPPPLPAPAPTSPVPIDDPDAFQHRLRLLMQWGRYQALVDLCVETMRTRTLPGAAQATLGIAYRRLGHVTLAIPTLTSAIELPDHDPVIILHVALWERSQAYAEMGNTLKSGMDLRSSRALCASRAEWDDSIVPRIISWFIGNGDNVGASRVVSETIWAVRASWNHAPLDVVVANAILKKLDGNREPVDEMIRILKARLTSTEGDDDVDSDNRTNARLFLARECPNDEHIGDIEALDEIIRRRRRPHALALFRLANAAITAGRCGIAARALRCLSRISTDDDVSLPLVQTHLWESASMSPDDFHPDRLASAIRVLSGIIERCGIVPVLIWRRSNLYRATRQWALATADLDLLDRLDPSFLAARKASDDSELFCSETCVRLHKALIVAACEQNPIHVYVSELLRERSPSVVLEMMIVQADITREAGDIVEARRMYRHVLHIDPSHIGAIRALMLLAATTNTSLDDPEVTSLTQMALQELQRRWRRLTASTGPRTTTMLGGKSASDVSRAIIREFRRLVPTEQSVRVTTRSPRWRRCLWTVVVANRFARSRPSNAALQRHLVVVHAAAVVGLIGHVFLHRGDIIPGRDLLRLSLRMDRTRSASIAMAANFSAAVRFGNARDLYQSVDQVHSVNNGRGGVHLDLVMSPTMTIIRLPGDVLSIPPVCIASSNDSNDGELPLDWYDRAIATMWKSENWQSAVLKIMKRGLDVNDGFSDPLNRRLDLMLTKGGVRATTTSRKGMASAKQRQEVLLEKRNLSWELVDRSQRWQSLPSTTLWALADLNFAITLYDLADARMARAALCRQLRMAHTVVLQDIQRAITILTENLANVRGWSGSKATGPAIRLTMAKLQGARTVYASTLYEAGMFEAAEGVLSDVLSEEPGKRASLKLRALARVRLERLDDAADDFAEYRRRFPNDVDMVYRLGKVALTLGRFDTALACFSECVEHRPDHAPLRLAIGDCSTHVHDYDGAILHLRECIRLDPDCSKAYGLLVHCLSRSMRFAEAVDVCDDMMRRLPPSSSSFLLRARIRLAQGDRFGAVDDARRAMQSGDAAIVCDAAYVMAIAQLEQGNVQEAIHSASVGLAKRSDHAGLLWVRGQAHLQAGRWTSAIADLIAGYNLDPSNLSCLLAKAYAMFRAGKFQSAVRDYTTALDRDPALATALANRGIILEHFLNQHDQGMVDIMAADAMNPLDYHPALFRGIVFERKAMWNEALEQYASCLERFDKAMRQPRTIGIDGQPVTPFDDGLQLDADDLARLHNTIGAILARGVLGRPPKPVSATTTAGRRIDDDAERTARIEEATSERARTLRLREALYHFQTAAANADLRGSSLNNAGIVLSALQRDSEALAMFERAANADPDSATAANNYGVCLQRAGNPVQALRWLRAALHVNEDNVAALYNTATLLISMSSFRDAKAFLDQVAARSKLSPNALNNRALCYQNMGMLDEAIADYTEALRVDSGHLDARLNRIRAYAQQMDFRRALTDVNHVKMRYADDGRVEHEQLSRIATYCRAWQHTLRVAIDHISVGLAELPPFCSINLRAAIIVDEGLIDPRDMGMPASASNRLVMALLEATPSDSPLSEAIKTACMAQARSSREDVSRALVHAVFLAQTSSNEDLRALLLQWRCVLLVQLGHLDEAAKELHLVINNSSRHLSTRFSPLANLAGRLHEHNGQLEDALRSYERARSIDPANVFAQLNCARLLAAADYNYDAFRALSKAVELVQGRDLSAAHATLAQALHAYVVTISSGTKHWHELEKLQGKLAVAIDDAMHEARTAYHIHQVTRQVDTIMQEYLQRFEAISNAKDDFFSTLNIADMDVSLNAALEKMEKALQDDET</sequence>